<reference evidence="2 3" key="1">
    <citation type="submission" date="2017-09" db="EMBL/GenBank/DDBJ databases">
        <title>Biodiversity and function of Thalassospira species in the particle-attached aromatic-hydrocarbon-degrading consortia from the surface seawater of the China South Sea.</title>
        <authorList>
            <person name="Dong C."/>
            <person name="Lai Q."/>
            <person name="Shao Z."/>
        </authorList>
    </citation>
    <scope>NUCLEOTIDE SEQUENCE [LARGE SCALE GENOMIC DNA]</scope>
    <source>
        <strain evidence="2 3">139Z-12</strain>
    </source>
</reference>
<sequence length="154" mass="16695">MFSKTALMVGTIMSVAVAGPVYAGSTATTDQADTMATDDAMKSDANKMGDKVANEYEDAKDFTYEEKDEFLAWVEEKSDQLGDQYDEVSASVKQDSEEAVDELAEAWNGASAELGEAFEDAKEASAESWEEVKKNTMTALEDAQNALSDDQTVE</sequence>
<dbReference type="Gene3D" id="1.20.120.20">
    <property type="entry name" value="Apolipoprotein"/>
    <property type="match status" value="1"/>
</dbReference>
<dbReference type="Proteomes" id="UP000233332">
    <property type="component" value="Unassembled WGS sequence"/>
</dbReference>
<feature type="chain" id="PRO_5014820322" evidence="1">
    <location>
        <begin position="24"/>
        <end position="154"/>
    </location>
</feature>
<keyword evidence="3" id="KW-1185">Reference proteome</keyword>
<organism evidence="2 3">
    <name type="scientific">Thalassospira lohafexi</name>
    <dbReference type="NCBI Taxonomy" id="744227"/>
    <lineage>
        <taxon>Bacteria</taxon>
        <taxon>Pseudomonadati</taxon>
        <taxon>Pseudomonadota</taxon>
        <taxon>Alphaproteobacteria</taxon>
        <taxon>Rhodospirillales</taxon>
        <taxon>Thalassospiraceae</taxon>
        <taxon>Thalassospira</taxon>
    </lineage>
</organism>
<protein>
    <submittedName>
        <fullName evidence="2">Uncharacterized protein</fullName>
    </submittedName>
</protein>
<comment type="caution">
    <text evidence="2">The sequence shown here is derived from an EMBL/GenBank/DDBJ whole genome shotgun (WGS) entry which is preliminary data.</text>
</comment>
<evidence type="ECO:0000313" key="2">
    <source>
        <dbReference type="EMBL" id="PKR58559.1"/>
    </source>
</evidence>
<keyword evidence="1" id="KW-0732">Signal</keyword>
<dbReference type="EMBL" id="NXGX01000004">
    <property type="protein sequence ID" value="PKR58559.1"/>
    <property type="molecule type" value="Genomic_DNA"/>
</dbReference>
<accession>A0A2N3L6U7</accession>
<dbReference type="AlphaFoldDB" id="A0A2N3L6U7"/>
<name>A0A2N3L6U7_9PROT</name>
<gene>
    <name evidence="2" type="ORF">COO92_09950</name>
</gene>
<evidence type="ECO:0000256" key="1">
    <source>
        <dbReference type="SAM" id="SignalP"/>
    </source>
</evidence>
<feature type="signal peptide" evidence="1">
    <location>
        <begin position="1"/>
        <end position="23"/>
    </location>
</feature>
<dbReference type="SUPFAM" id="SSF47162">
    <property type="entry name" value="Apolipoprotein"/>
    <property type="match status" value="1"/>
</dbReference>
<proteinExistence type="predicted"/>
<dbReference type="RefSeq" id="WP_101302552.1">
    <property type="nucleotide sequence ID" value="NZ_NXGX01000004.1"/>
</dbReference>
<evidence type="ECO:0000313" key="3">
    <source>
        <dbReference type="Proteomes" id="UP000233332"/>
    </source>
</evidence>